<dbReference type="PANTHER" id="PTHR43208:SF1">
    <property type="entry name" value="ABC TRANSPORTER SUBSTRATE-BINDING PROTEIN"/>
    <property type="match status" value="1"/>
</dbReference>
<gene>
    <name evidence="3" type="ORF">E4O86_12170</name>
</gene>
<name>A0A964T4X2_9HYPH</name>
<organism evidence="3 4">
    <name type="scientific">Propylenella binzhouense</name>
    <dbReference type="NCBI Taxonomy" id="2555902"/>
    <lineage>
        <taxon>Bacteria</taxon>
        <taxon>Pseudomonadati</taxon>
        <taxon>Pseudomonadota</taxon>
        <taxon>Alphaproteobacteria</taxon>
        <taxon>Hyphomicrobiales</taxon>
        <taxon>Propylenellaceae</taxon>
        <taxon>Propylenella</taxon>
    </lineage>
</organism>
<keyword evidence="4" id="KW-1185">Reference proteome</keyword>
<dbReference type="SUPFAM" id="SSF53822">
    <property type="entry name" value="Periplasmic binding protein-like I"/>
    <property type="match status" value="1"/>
</dbReference>
<dbReference type="Gene3D" id="3.40.50.2300">
    <property type="match status" value="2"/>
</dbReference>
<dbReference type="EMBL" id="SPKJ01000038">
    <property type="protein sequence ID" value="MYZ48465.1"/>
    <property type="molecule type" value="Genomic_DNA"/>
</dbReference>
<sequence length="408" mass="43636">MHFLDMPKSAAKVPSISWLTRARTRKKGLAQVRGRARLRHPASTSGVRRLTMRWFLSAILISAGVLSAAGHASARDKIKIGSVDFAPASGSSWVRANAEGFEYLKKHDPDVEVTRVESIPEGPAVRSVIRNLVNQGNKVIFANGYGYGVFVPDLAKEFPDVYFLVEQANPEGPDNLGTYYGNAEEARYLEGVIAGSVTKSNIVGFVGAFPISPVISGVNAFALGARSVNPDIRILVNWANTWYDPAKEKESAEALLNAGADVIANHEDSPATLQAAAARGKLGMTSNADWSSAAPDAFLTGSVWNWGPYYVQVIDQIRNGKFEAGRFMGTLANGVVGLAPFGPAVTEEAKKAAEDAKAKIVSGELTIFKGPMKDNQGKVQIAEGQSLTPEEASSKMDWLVEGVEGSAK</sequence>
<dbReference type="CDD" id="cd19963">
    <property type="entry name" value="PBP1_BMP-like"/>
    <property type="match status" value="1"/>
</dbReference>
<dbReference type="InterPro" id="IPR028082">
    <property type="entry name" value="Peripla_BP_I"/>
</dbReference>
<proteinExistence type="predicted"/>
<dbReference type="Proteomes" id="UP000773614">
    <property type="component" value="Unassembled WGS sequence"/>
</dbReference>
<keyword evidence="1" id="KW-0732">Signal</keyword>
<evidence type="ECO:0000313" key="3">
    <source>
        <dbReference type="EMBL" id="MYZ48465.1"/>
    </source>
</evidence>
<feature type="domain" description="ABC transporter substrate-binding protein PnrA-like" evidence="2">
    <location>
        <begin position="78"/>
        <end position="367"/>
    </location>
</feature>
<dbReference type="Pfam" id="PF02608">
    <property type="entry name" value="Bmp"/>
    <property type="match status" value="1"/>
</dbReference>
<evidence type="ECO:0000256" key="1">
    <source>
        <dbReference type="ARBA" id="ARBA00022729"/>
    </source>
</evidence>
<reference evidence="3" key="1">
    <citation type="submission" date="2019-03" db="EMBL/GenBank/DDBJ databases">
        <title>Afifella sp. nov., isolated from activated sludge.</title>
        <authorList>
            <person name="Li Q."/>
            <person name="Liu Y."/>
        </authorList>
    </citation>
    <scope>NUCLEOTIDE SEQUENCE</scope>
    <source>
        <strain evidence="3">L72</strain>
    </source>
</reference>
<dbReference type="InterPro" id="IPR052910">
    <property type="entry name" value="ABC-Purine-Binding"/>
</dbReference>
<comment type="caution">
    <text evidence="3">The sequence shown here is derived from an EMBL/GenBank/DDBJ whole genome shotgun (WGS) entry which is preliminary data.</text>
</comment>
<evidence type="ECO:0000313" key="4">
    <source>
        <dbReference type="Proteomes" id="UP000773614"/>
    </source>
</evidence>
<protein>
    <submittedName>
        <fullName evidence="3">BMP family ABC transporter substrate-binding protein</fullName>
    </submittedName>
</protein>
<accession>A0A964T4X2</accession>
<evidence type="ECO:0000259" key="2">
    <source>
        <dbReference type="Pfam" id="PF02608"/>
    </source>
</evidence>
<dbReference type="InterPro" id="IPR003760">
    <property type="entry name" value="PnrA-like"/>
</dbReference>
<dbReference type="PANTHER" id="PTHR43208">
    <property type="entry name" value="ABC TRANSPORTER SUBSTRATE-BINDING PROTEIN"/>
    <property type="match status" value="1"/>
</dbReference>
<dbReference type="AlphaFoldDB" id="A0A964T4X2"/>
<dbReference type="GO" id="GO:0005886">
    <property type="term" value="C:plasma membrane"/>
    <property type="evidence" value="ECO:0007669"/>
    <property type="project" value="InterPro"/>
</dbReference>